<sequence>MAILSQYLHHDFERNQQRVLEVRCSHPITHPLKCFPSSVCKCPMGFGKRASMSNNGVPIFLHLFLCQAFRCFSRSTQTLNQCLQMLSVEIWMLKLVTKTQMGALMFFQGNSSFLKQFHTFNFYVELLSLYCHQRNLTPD</sequence>
<name>A0ABQ9TEG5_SAGOE</name>
<comment type="caution">
    <text evidence="1">The sequence shown here is derived from an EMBL/GenBank/DDBJ whole genome shotgun (WGS) entry which is preliminary data.</text>
</comment>
<dbReference type="Proteomes" id="UP001266305">
    <property type="component" value="Unassembled WGS sequence"/>
</dbReference>
<evidence type="ECO:0000313" key="2">
    <source>
        <dbReference type="Proteomes" id="UP001266305"/>
    </source>
</evidence>
<evidence type="ECO:0000313" key="1">
    <source>
        <dbReference type="EMBL" id="KAK2083129.1"/>
    </source>
</evidence>
<accession>A0ABQ9TEG5</accession>
<gene>
    <name evidence="1" type="ORF">P7K49_038365</name>
</gene>
<keyword evidence="2" id="KW-1185">Reference proteome</keyword>
<proteinExistence type="predicted"/>
<reference evidence="1 2" key="1">
    <citation type="submission" date="2023-05" db="EMBL/GenBank/DDBJ databases">
        <title>B98-5 Cell Line De Novo Hybrid Assembly: An Optical Mapping Approach.</title>
        <authorList>
            <person name="Kananen K."/>
            <person name="Auerbach J.A."/>
            <person name="Kautto E."/>
            <person name="Blachly J.S."/>
        </authorList>
    </citation>
    <scope>NUCLEOTIDE SEQUENCE [LARGE SCALE GENOMIC DNA]</scope>
    <source>
        <strain evidence="1">B95-8</strain>
        <tissue evidence="1">Cell line</tissue>
    </source>
</reference>
<organism evidence="1 2">
    <name type="scientific">Saguinus oedipus</name>
    <name type="common">Cotton-top tamarin</name>
    <name type="synonym">Oedipomidas oedipus</name>
    <dbReference type="NCBI Taxonomy" id="9490"/>
    <lineage>
        <taxon>Eukaryota</taxon>
        <taxon>Metazoa</taxon>
        <taxon>Chordata</taxon>
        <taxon>Craniata</taxon>
        <taxon>Vertebrata</taxon>
        <taxon>Euteleostomi</taxon>
        <taxon>Mammalia</taxon>
        <taxon>Eutheria</taxon>
        <taxon>Euarchontoglires</taxon>
        <taxon>Primates</taxon>
        <taxon>Haplorrhini</taxon>
        <taxon>Platyrrhini</taxon>
        <taxon>Cebidae</taxon>
        <taxon>Callitrichinae</taxon>
        <taxon>Saguinus</taxon>
    </lineage>
</organism>
<protein>
    <submittedName>
        <fullName evidence="1">Uncharacterized protein</fullName>
    </submittedName>
</protein>
<dbReference type="EMBL" id="JASSZA010000023">
    <property type="protein sequence ID" value="KAK2083129.1"/>
    <property type="molecule type" value="Genomic_DNA"/>
</dbReference>